<dbReference type="EMBL" id="HBIM01005540">
    <property type="protein sequence ID" value="CAE0406891.1"/>
    <property type="molecule type" value="Transcribed_RNA"/>
</dbReference>
<sequence length="225" mass="25743">MKLPSLTHKRRNKEQQLQVVTSTDISQSFAEPYYSDGSSTFLVEEENHLPKNTSPTPPRRRRVSFCDSPSPVYCHSPTRASEDDDEEETDASACWYTQAEIKMFKTETVYIAKAIIRATARQEVSWIQCLQHAYNVFCDHPEEMSTQAVLTPHTKATASILGLDKWVLRAMAADKAHRRGLLMDRIVTLDDPRVVAKVSSFLSQPSRQYAAHVAQWWWDSEQQPQ</sequence>
<reference evidence="2" key="1">
    <citation type="submission" date="2021-01" db="EMBL/GenBank/DDBJ databases">
        <authorList>
            <person name="Corre E."/>
            <person name="Pelletier E."/>
            <person name="Niang G."/>
            <person name="Scheremetjew M."/>
            <person name="Finn R."/>
            <person name="Kale V."/>
            <person name="Holt S."/>
            <person name="Cochrane G."/>
            <person name="Meng A."/>
            <person name="Brown T."/>
            <person name="Cohen L."/>
        </authorList>
    </citation>
    <scope>NUCLEOTIDE SEQUENCE</scope>
    <source>
        <strain evidence="2">CCMP127</strain>
    </source>
</reference>
<feature type="region of interest" description="Disordered" evidence="1">
    <location>
        <begin position="1"/>
        <end position="23"/>
    </location>
</feature>
<gene>
    <name evidence="2" type="ORF">ACOF00016_LOCUS4718</name>
</gene>
<evidence type="ECO:0000256" key="1">
    <source>
        <dbReference type="SAM" id="MobiDB-lite"/>
    </source>
</evidence>
<dbReference type="AlphaFoldDB" id="A0A7S3L0C1"/>
<accession>A0A7S3L0C1</accession>
<organism evidence="2">
    <name type="scientific">Amphora coffeiformis</name>
    <dbReference type="NCBI Taxonomy" id="265554"/>
    <lineage>
        <taxon>Eukaryota</taxon>
        <taxon>Sar</taxon>
        <taxon>Stramenopiles</taxon>
        <taxon>Ochrophyta</taxon>
        <taxon>Bacillariophyta</taxon>
        <taxon>Bacillariophyceae</taxon>
        <taxon>Bacillariophycidae</taxon>
        <taxon>Thalassiophysales</taxon>
        <taxon>Catenulaceae</taxon>
        <taxon>Amphora</taxon>
    </lineage>
</organism>
<evidence type="ECO:0000313" key="2">
    <source>
        <dbReference type="EMBL" id="CAE0406891.1"/>
    </source>
</evidence>
<protein>
    <submittedName>
        <fullName evidence="2">Uncharacterized protein</fullName>
    </submittedName>
</protein>
<proteinExistence type="predicted"/>
<name>A0A7S3L0C1_9STRA</name>